<reference evidence="6 7" key="1">
    <citation type="submission" date="2020-10" db="EMBL/GenBank/DDBJ databases">
        <title>Degradation of 1,4-Dioxane by Xanthobacter sp. YN2, via a Novel Group-2 Soluble Di-Iron Monooxygenase.</title>
        <authorList>
            <person name="Ma F."/>
            <person name="Wang Y."/>
            <person name="Yang J."/>
            <person name="Guo H."/>
            <person name="Su D."/>
            <person name="Yu L."/>
        </authorList>
    </citation>
    <scope>NUCLEOTIDE SEQUENCE [LARGE SCALE GENOMIC DNA]</scope>
    <source>
        <strain evidence="6 7">YN2</strain>
    </source>
</reference>
<evidence type="ECO:0000259" key="5">
    <source>
        <dbReference type="PROSITE" id="PS50949"/>
    </source>
</evidence>
<keyword evidence="7" id="KW-1185">Reference proteome</keyword>
<dbReference type="SUPFAM" id="SSF48008">
    <property type="entry name" value="GntR ligand-binding domain-like"/>
    <property type="match status" value="1"/>
</dbReference>
<dbReference type="GO" id="GO:0003677">
    <property type="term" value="F:DNA binding"/>
    <property type="evidence" value="ECO:0007669"/>
    <property type="project" value="UniProtKB-KW"/>
</dbReference>
<evidence type="ECO:0000256" key="2">
    <source>
        <dbReference type="ARBA" id="ARBA00023125"/>
    </source>
</evidence>
<feature type="region of interest" description="Disordered" evidence="4">
    <location>
        <begin position="257"/>
        <end position="277"/>
    </location>
</feature>
<dbReference type="PANTHER" id="PTHR43537:SF45">
    <property type="entry name" value="GNTR FAMILY REGULATORY PROTEIN"/>
    <property type="match status" value="1"/>
</dbReference>
<dbReference type="InterPro" id="IPR036388">
    <property type="entry name" value="WH-like_DNA-bd_sf"/>
</dbReference>
<evidence type="ECO:0000256" key="4">
    <source>
        <dbReference type="SAM" id="MobiDB-lite"/>
    </source>
</evidence>
<evidence type="ECO:0000313" key="6">
    <source>
        <dbReference type="EMBL" id="QRG09225.1"/>
    </source>
</evidence>
<dbReference type="Gene3D" id="1.20.120.530">
    <property type="entry name" value="GntR ligand-binding domain-like"/>
    <property type="match status" value="1"/>
</dbReference>
<dbReference type="SMART" id="SM00895">
    <property type="entry name" value="FCD"/>
    <property type="match status" value="1"/>
</dbReference>
<protein>
    <submittedName>
        <fullName evidence="6">GntR family transcriptional regulator</fullName>
    </submittedName>
</protein>
<dbReference type="Proteomes" id="UP000596427">
    <property type="component" value="Chromosome"/>
</dbReference>
<evidence type="ECO:0000313" key="7">
    <source>
        <dbReference type="Proteomes" id="UP000596427"/>
    </source>
</evidence>
<name>A0A974PT45_9HYPH</name>
<keyword evidence="2" id="KW-0238">DNA-binding</keyword>
<gene>
    <name evidence="6" type="ORF">EZH22_13750</name>
</gene>
<dbReference type="Pfam" id="PF00392">
    <property type="entry name" value="GntR"/>
    <property type="match status" value="1"/>
</dbReference>
<dbReference type="GO" id="GO:0003700">
    <property type="term" value="F:DNA-binding transcription factor activity"/>
    <property type="evidence" value="ECO:0007669"/>
    <property type="project" value="InterPro"/>
</dbReference>
<feature type="domain" description="HTH gntR-type" evidence="5">
    <location>
        <begin position="33"/>
        <end position="100"/>
    </location>
</feature>
<dbReference type="Pfam" id="PF07729">
    <property type="entry name" value="FCD"/>
    <property type="match status" value="1"/>
</dbReference>
<dbReference type="PANTHER" id="PTHR43537">
    <property type="entry name" value="TRANSCRIPTIONAL REGULATOR, GNTR FAMILY"/>
    <property type="match status" value="1"/>
</dbReference>
<evidence type="ECO:0000256" key="1">
    <source>
        <dbReference type="ARBA" id="ARBA00023015"/>
    </source>
</evidence>
<feature type="compositionally biased region" description="Low complexity" evidence="4">
    <location>
        <begin position="258"/>
        <end position="277"/>
    </location>
</feature>
<dbReference type="InterPro" id="IPR011711">
    <property type="entry name" value="GntR_C"/>
</dbReference>
<accession>A0A974PT45</accession>
<dbReference type="EMBL" id="CP063362">
    <property type="protein sequence ID" value="QRG09225.1"/>
    <property type="molecule type" value="Genomic_DNA"/>
</dbReference>
<dbReference type="CDD" id="cd07377">
    <property type="entry name" value="WHTH_GntR"/>
    <property type="match status" value="1"/>
</dbReference>
<dbReference type="InterPro" id="IPR000524">
    <property type="entry name" value="Tscrpt_reg_HTH_GntR"/>
</dbReference>
<keyword evidence="1" id="KW-0805">Transcription regulation</keyword>
<keyword evidence="3" id="KW-0804">Transcription</keyword>
<proteinExistence type="predicted"/>
<evidence type="ECO:0000256" key="3">
    <source>
        <dbReference type="ARBA" id="ARBA00023163"/>
    </source>
</evidence>
<dbReference type="SMART" id="SM00345">
    <property type="entry name" value="HTH_GNTR"/>
    <property type="match status" value="1"/>
</dbReference>
<dbReference type="PROSITE" id="PS50949">
    <property type="entry name" value="HTH_GNTR"/>
    <property type="match status" value="1"/>
</dbReference>
<sequence>MRSTARAARDGEAAGVADLRRKLATRGENVRAVPASARIHAALRDEIVAMTLPPGGALQEKQIALAYGVSRTPVREAILKLADERLVDIFPQYGTFVSRISVPEVRDAMVIRNALERTTVREAAARVAAAPSADRRALVAPLHTHLRQQREAHRARALTDFHAADEDFHQAIAELAGHPNIWRVIRQEKTHVDRCRLLTLPSPQRRSSVIAEHALVADAIAAGDADAAEKNMAAHLGRVIPSVEALVAAHPDYFEQGPDPAVAANEAAEPPLVAKAR</sequence>
<dbReference type="InterPro" id="IPR036390">
    <property type="entry name" value="WH_DNA-bd_sf"/>
</dbReference>
<organism evidence="6 7">
    <name type="scientific">Xanthobacter dioxanivorans</name>
    <dbReference type="NCBI Taxonomy" id="2528964"/>
    <lineage>
        <taxon>Bacteria</taxon>
        <taxon>Pseudomonadati</taxon>
        <taxon>Pseudomonadota</taxon>
        <taxon>Alphaproteobacteria</taxon>
        <taxon>Hyphomicrobiales</taxon>
        <taxon>Xanthobacteraceae</taxon>
        <taxon>Xanthobacter</taxon>
    </lineage>
</organism>
<dbReference type="Gene3D" id="1.10.10.10">
    <property type="entry name" value="Winged helix-like DNA-binding domain superfamily/Winged helix DNA-binding domain"/>
    <property type="match status" value="1"/>
</dbReference>
<dbReference type="SUPFAM" id="SSF46785">
    <property type="entry name" value="Winged helix' DNA-binding domain"/>
    <property type="match status" value="1"/>
</dbReference>
<dbReference type="KEGG" id="xdi:EZH22_13750"/>
<dbReference type="AlphaFoldDB" id="A0A974PT45"/>
<dbReference type="InterPro" id="IPR008920">
    <property type="entry name" value="TF_FadR/GntR_C"/>
</dbReference>